<name>A0A8J2W940_9CRUS</name>
<comment type="caution">
    <text evidence="24">The sequence shown here is derived from an EMBL/GenBank/DDBJ whole genome shotgun (WGS) entry which is preliminary data.</text>
</comment>
<dbReference type="PANTHER" id="PTHR10250:SF26">
    <property type="entry name" value="GLUTATHIONE S-TRANSFERASE 3, MITOCHONDRIAL"/>
    <property type="match status" value="1"/>
</dbReference>
<evidence type="ECO:0000256" key="17">
    <source>
        <dbReference type="ARBA" id="ARBA00043664"/>
    </source>
</evidence>
<evidence type="ECO:0000256" key="10">
    <source>
        <dbReference type="ARBA" id="ARBA00023136"/>
    </source>
</evidence>
<evidence type="ECO:0000256" key="7">
    <source>
        <dbReference type="ARBA" id="ARBA00023002"/>
    </source>
</evidence>
<keyword evidence="11" id="KW-0564">Palmitate</keyword>
<keyword evidence="25" id="KW-1185">Reference proteome</keyword>
<keyword evidence="10 23" id="KW-0472">Membrane</keyword>
<dbReference type="GO" id="GO:0005635">
    <property type="term" value="C:nuclear envelope"/>
    <property type="evidence" value="ECO:0007669"/>
    <property type="project" value="TreeGrafter"/>
</dbReference>
<evidence type="ECO:0000256" key="16">
    <source>
        <dbReference type="ARBA" id="ARBA00039056"/>
    </source>
</evidence>
<evidence type="ECO:0000256" key="5">
    <source>
        <dbReference type="ARBA" id="ARBA00022787"/>
    </source>
</evidence>
<evidence type="ECO:0000256" key="6">
    <source>
        <dbReference type="ARBA" id="ARBA00022989"/>
    </source>
</evidence>
<evidence type="ECO:0000256" key="22">
    <source>
        <dbReference type="ARBA" id="ARBA00076908"/>
    </source>
</evidence>
<gene>
    <name evidence="24" type="ORF">DGAL_LOCUS12994</name>
</gene>
<comment type="similarity">
    <text evidence="2">Belongs to the MAPEG family.</text>
</comment>
<dbReference type="GO" id="GO:0004464">
    <property type="term" value="F:leukotriene-C4 synthase activity"/>
    <property type="evidence" value="ECO:0007669"/>
    <property type="project" value="UniProtKB-EC"/>
</dbReference>
<evidence type="ECO:0000313" key="25">
    <source>
        <dbReference type="Proteomes" id="UP000789390"/>
    </source>
</evidence>
<dbReference type="Gene3D" id="1.20.120.550">
    <property type="entry name" value="Membrane associated eicosanoid/glutathione metabolism-like domain"/>
    <property type="match status" value="1"/>
</dbReference>
<dbReference type="EC" id="4.4.1.20" evidence="16"/>
<keyword evidence="12" id="KW-0456">Lyase</keyword>
<evidence type="ECO:0000256" key="21">
    <source>
        <dbReference type="ARBA" id="ARBA00075145"/>
    </source>
</evidence>
<dbReference type="FunFam" id="1.20.120.550:FF:000004">
    <property type="entry name" value="Microsomal glutathione S-transferase 3"/>
    <property type="match status" value="1"/>
</dbReference>
<dbReference type="OrthoDB" id="410651at2759"/>
<dbReference type="PANTHER" id="PTHR10250">
    <property type="entry name" value="MICROSOMAL GLUTATHIONE S-TRANSFERASE"/>
    <property type="match status" value="1"/>
</dbReference>
<dbReference type="InterPro" id="IPR023352">
    <property type="entry name" value="MAPEG-like_dom_sf"/>
</dbReference>
<evidence type="ECO:0000256" key="11">
    <source>
        <dbReference type="ARBA" id="ARBA00023139"/>
    </source>
</evidence>
<evidence type="ECO:0000256" key="23">
    <source>
        <dbReference type="SAM" id="Phobius"/>
    </source>
</evidence>
<keyword evidence="13" id="KW-0449">Lipoprotein</keyword>
<dbReference type="InterPro" id="IPR050997">
    <property type="entry name" value="MAPEG"/>
</dbReference>
<dbReference type="GO" id="GO:0004602">
    <property type="term" value="F:glutathione peroxidase activity"/>
    <property type="evidence" value="ECO:0007669"/>
    <property type="project" value="TreeGrafter"/>
</dbReference>
<evidence type="ECO:0000256" key="18">
    <source>
        <dbReference type="ARBA" id="ARBA00049298"/>
    </source>
</evidence>
<comment type="catalytic activity">
    <reaction evidence="17">
        <text>(5S)-hydroperoxy-(6E,8Z,11Z,14Z)-eicosatetraenoate + 2 glutathione = (5S)-hydroxy-(6E,8Z,11Z,14Z)-eicosatetraenoate + glutathione disulfide + H2O</text>
        <dbReference type="Rhea" id="RHEA:48620"/>
        <dbReference type="ChEBI" id="CHEBI:15377"/>
        <dbReference type="ChEBI" id="CHEBI:57450"/>
        <dbReference type="ChEBI" id="CHEBI:57925"/>
        <dbReference type="ChEBI" id="CHEBI:58297"/>
        <dbReference type="ChEBI" id="CHEBI:90632"/>
    </reaction>
    <physiologicalReaction direction="left-to-right" evidence="17">
        <dbReference type="Rhea" id="RHEA:48621"/>
    </physiologicalReaction>
</comment>
<keyword evidence="8" id="KW-0443">Lipid metabolism</keyword>
<dbReference type="GO" id="GO:0006691">
    <property type="term" value="P:leukotriene metabolic process"/>
    <property type="evidence" value="ECO:0007669"/>
    <property type="project" value="UniProtKB-ARBA"/>
</dbReference>
<evidence type="ECO:0000256" key="14">
    <source>
        <dbReference type="ARBA" id="ARBA00037884"/>
    </source>
</evidence>
<keyword evidence="5" id="KW-1000">Mitochondrion outer membrane</keyword>
<dbReference type="InterPro" id="IPR001129">
    <property type="entry name" value="Membr-assoc_MAPEG"/>
</dbReference>
<evidence type="ECO:0000256" key="4">
    <source>
        <dbReference type="ARBA" id="ARBA00022692"/>
    </source>
</evidence>
<comment type="catalytic activity">
    <reaction evidence="19">
        <text>15-deoxy-Delta(12,14)-prostaglandin J2 + glutathione = 15-deoxy-Delta(12,14)-prostaglandin J2-S-(R)-glutathione</text>
        <dbReference type="Rhea" id="RHEA:75963"/>
        <dbReference type="ChEBI" id="CHEBI:57925"/>
        <dbReference type="ChEBI" id="CHEBI:85236"/>
        <dbReference type="ChEBI" id="CHEBI:194498"/>
    </reaction>
    <physiologicalReaction direction="left-to-right" evidence="19">
        <dbReference type="Rhea" id="RHEA:75964"/>
    </physiologicalReaction>
</comment>
<keyword evidence="6 23" id="KW-1133">Transmembrane helix</keyword>
<evidence type="ECO:0000256" key="2">
    <source>
        <dbReference type="ARBA" id="ARBA00010459"/>
    </source>
</evidence>
<dbReference type="EMBL" id="CAKKLH010000292">
    <property type="protein sequence ID" value="CAH0109516.1"/>
    <property type="molecule type" value="Genomic_DNA"/>
</dbReference>
<keyword evidence="3" id="KW-0808">Transferase</keyword>
<evidence type="ECO:0000256" key="1">
    <source>
        <dbReference type="ARBA" id="ARBA00004374"/>
    </source>
</evidence>
<evidence type="ECO:0000256" key="19">
    <source>
        <dbReference type="ARBA" id="ARBA00051411"/>
    </source>
</evidence>
<comment type="pathway">
    <text evidence="14">Lipid metabolism; leukotriene C4 biosynthesis.</text>
</comment>
<proteinExistence type="inferred from homology"/>
<comment type="catalytic activity">
    <reaction evidence="18">
        <text>leukotriene C4 = leukotriene A4 + glutathione</text>
        <dbReference type="Rhea" id="RHEA:17617"/>
        <dbReference type="ChEBI" id="CHEBI:57463"/>
        <dbReference type="ChEBI" id="CHEBI:57925"/>
        <dbReference type="ChEBI" id="CHEBI:57973"/>
        <dbReference type="EC" id="4.4.1.20"/>
    </reaction>
    <physiologicalReaction direction="right-to-left" evidence="18">
        <dbReference type="Rhea" id="RHEA:17619"/>
    </physiologicalReaction>
</comment>
<feature type="transmembrane region" description="Helical" evidence="23">
    <location>
        <begin position="134"/>
        <end position="155"/>
    </location>
</feature>
<evidence type="ECO:0000256" key="15">
    <source>
        <dbReference type="ARBA" id="ARBA00037916"/>
    </source>
</evidence>
<sequence>MAARYSTFASFADLGPVIIKVKPAYGYVILTGVASGCLLTWQMTQVGKMRKKCGINYPTMYSPDTTGDGRLFNCYQRAHQNTLEGYPLFLMLLFTGGFEHPIPSALAGVLWIIGRVVYSLEYYTGDPKKRSLGVLGNLAFLTLTGSSVALAVRLLKWV</sequence>
<evidence type="ECO:0000256" key="13">
    <source>
        <dbReference type="ARBA" id="ARBA00023288"/>
    </source>
</evidence>
<dbReference type="GO" id="GO:0004364">
    <property type="term" value="F:glutathione transferase activity"/>
    <property type="evidence" value="ECO:0007669"/>
    <property type="project" value="TreeGrafter"/>
</dbReference>
<reference evidence="24" key="1">
    <citation type="submission" date="2021-11" db="EMBL/GenBank/DDBJ databases">
        <authorList>
            <person name="Schell T."/>
        </authorList>
    </citation>
    <scope>NUCLEOTIDE SEQUENCE</scope>
    <source>
        <strain evidence="24">M5</strain>
    </source>
</reference>
<feature type="transmembrane region" description="Helical" evidence="23">
    <location>
        <begin position="24"/>
        <end position="41"/>
    </location>
</feature>
<dbReference type="Pfam" id="PF01124">
    <property type="entry name" value="MAPEG"/>
    <property type="match status" value="1"/>
</dbReference>
<dbReference type="GO" id="GO:0005741">
    <property type="term" value="C:mitochondrial outer membrane"/>
    <property type="evidence" value="ECO:0007669"/>
    <property type="project" value="UniProtKB-SubCell"/>
</dbReference>
<evidence type="ECO:0000256" key="9">
    <source>
        <dbReference type="ARBA" id="ARBA00023128"/>
    </source>
</evidence>
<dbReference type="GO" id="GO:0005783">
    <property type="term" value="C:endoplasmic reticulum"/>
    <property type="evidence" value="ECO:0007669"/>
    <property type="project" value="TreeGrafter"/>
</dbReference>
<dbReference type="AlphaFoldDB" id="A0A8J2W940"/>
<keyword evidence="7" id="KW-0560">Oxidoreductase</keyword>
<evidence type="ECO:0000256" key="3">
    <source>
        <dbReference type="ARBA" id="ARBA00022679"/>
    </source>
</evidence>
<comment type="pathway">
    <text evidence="15">Lipid metabolism; arachidonate metabolism.</text>
</comment>
<accession>A0A8J2W940</accession>
<comment type="subcellular location">
    <subcellularLocation>
        <location evidence="1">Mitochondrion outer membrane</location>
        <topology evidence="1">Multi-pass membrane protein</topology>
    </subcellularLocation>
</comment>
<evidence type="ECO:0000313" key="24">
    <source>
        <dbReference type="EMBL" id="CAH0109516.1"/>
    </source>
</evidence>
<evidence type="ECO:0000256" key="8">
    <source>
        <dbReference type="ARBA" id="ARBA00023098"/>
    </source>
</evidence>
<keyword evidence="4 23" id="KW-0812">Transmembrane</keyword>
<keyword evidence="9" id="KW-0496">Mitochondrion</keyword>
<organism evidence="24 25">
    <name type="scientific">Daphnia galeata</name>
    <dbReference type="NCBI Taxonomy" id="27404"/>
    <lineage>
        <taxon>Eukaryota</taxon>
        <taxon>Metazoa</taxon>
        <taxon>Ecdysozoa</taxon>
        <taxon>Arthropoda</taxon>
        <taxon>Crustacea</taxon>
        <taxon>Branchiopoda</taxon>
        <taxon>Diplostraca</taxon>
        <taxon>Cladocera</taxon>
        <taxon>Anomopoda</taxon>
        <taxon>Daphniidae</taxon>
        <taxon>Daphnia</taxon>
    </lineage>
</organism>
<protein>
    <recommendedName>
        <fullName evidence="20">Glutathione S-transferase 3, mitochondrial</fullName>
        <ecNumber evidence="16">4.4.1.20</ecNumber>
    </recommendedName>
    <alternativeName>
        <fullName evidence="21">Glutathione peroxidase MGST3</fullName>
    </alternativeName>
    <alternativeName>
        <fullName evidence="22">LTC4 synthase MGST3</fullName>
    </alternativeName>
</protein>
<feature type="transmembrane region" description="Helical" evidence="23">
    <location>
        <begin position="86"/>
        <end position="114"/>
    </location>
</feature>
<dbReference type="GO" id="GO:0006629">
    <property type="term" value="P:lipid metabolic process"/>
    <property type="evidence" value="ECO:0007669"/>
    <property type="project" value="UniProtKB-KW"/>
</dbReference>
<evidence type="ECO:0000256" key="20">
    <source>
        <dbReference type="ARBA" id="ARBA00069748"/>
    </source>
</evidence>
<dbReference type="Proteomes" id="UP000789390">
    <property type="component" value="Unassembled WGS sequence"/>
</dbReference>
<dbReference type="SUPFAM" id="SSF161084">
    <property type="entry name" value="MAPEG domain-like"/>
    <property type="match status" value="1"/>
</dbReference>
<evidence type="ECO:0000256" key="12">
    <source>
        <dbReference type="ARBA" id="ARBA00023239"/>
    </source>
</evidence>